<dbReference type="STRING" id="418495.SAMN05216215_101146"/>
<evidence type="ECO:0000256" key="2">
    <source>
        <dbReference type="ARBA" id="ARBA00023125"/>
    </source>
</evidence>
<name>A0A1H3BSX0_9PSEU</name>
<dbReference type="PRINTS" id="PR00035">
    <property type="entry name" value="HTHGNTR"/>
</dbReference>
<dbReference type="InterPro" id="IPR036390">
    <property type="entry name" value="WH_DNA-bd_sf"/>
</dbReference>
<dbReference type="GO" id="GO:0003700">
    <property type="term" value="F:DNA-binding transcription factor activity"/>
    <property type="evidence" value="ECO:0007669"/>
    <property type="project" value="InterPro"/>
</dbReference>
<gene>
    <name evidence="5" type="ORF">SAMN05216215_101146</name>
</gene>
<dbReference type="RefSeq" id="WP_245761130.1">
    <property type="nucleotide sequence ID" value="NZ_FNOK01000011.1"/>
</dbReference>
<evidence type="ECO:0000259" key="4">
    <source>
        <dbReference type="PROSITE" id="PS50949"/>
    </source>
</evidence>
<dbReference type="AlphaFoldDB" id="A0A1H3BSX0"/>
<dbReference type="Gene3D" id="1.10.10.10">
    <property type="entry name" value="Winged helix-like DNA-binding domain superfamily/Winged helix DNA-binding domain"/>
    <property type="match status" value="1"/>
</dbReference>
<dbReference type="Gene3D" id="1.20.120.530">
    <property type="entry name" value="GntR ligand-binding domain-like"/>
    <property type="match status" value="1"/>
</dbReference>
<dbReference type="SMART" id="SM00895">
    <property type="entry name" value="FCD"/>
    <property type="match status" value="1"/>
</dbReference>
<sequence length="218" mass="24693">MAQPVPLGSRDRPLRDQVCEEIRNRIIDGRFAPGDRIVERELAAELAVSRVPVREALRTLRVEGFVEDVARRGVIVRRLERRDVEELFDVREALESLACRLAASKADARSLRALQRHLARADKALQGEDLHAVGKANGDFHDEIVRLADHHLLAGMLDPLQGRLHWLFRQVDDPEELCLEHTNLYEAIASGDPDRAADEAIRHIHHNRDTALRLLFGA</sequence>
<organism evidence="5 6">
    <name type="scientific">Saccharopolyspora shandongensis</name>
    <dbReference type="NCBI Taxonomy" id="418495"/>
    <lineage>
        <taxon>Bacteria</taxon>
        <taxon>Bacillati</taxon>
        <taxon>Actinomycetota</taxon>
        <taxon>Actinomycetes</taxon>
        <taxon>Pseudonocardiales</taxon>
        <taxon>Pseudonocardiaceae</taxon>
        <taxon>Saccharopolyspora</taxon>
    </lineage>
</organism>
<evidence type="ECO:0000313" key="5">
    <source>
        <dbReference type="EMBL" id="SDX44886.1"/>
    </source>
</evidence>
<dbReference type="PANTHER" id="PTHR43537:SF24">
    <property type="entry name" value="GLUCONATE OPERON TRANSCRIPTIONAL REPRESSOR"/>
    <property type="match status" value="1"/>
</dbReference>
<dbReference type="SUPFAM" id="SSF48008">
    <property type="entry name" value="GntR ligand-binding domain-like"/>
    <property type="match status" value="1"/>
</dbReference>
<dbReference type="CDD" id="cd07377">
    <property type="entry name" value="WHTH_GntR"/>
    <property type="match status" value="1"/>
</dbReference>
<protein>
    <submittedName>
        <fullName evidence="5">DNA-binding transcriptional regulator, GntR family</fullName>
    </submittedName>
</protein>
<dbReference type="Pfam" id="PF07729">
    <property type="entry name" value="FCD"/>
    <property type="match status" value="1"/>
</dbReference>
<dbReference type="Pfam" id="PF00392">
    <property type="entry name" value="GntR"/>
    <property type="match status" value="1"/>
</dbReference>
<dbReference type="SMART" id="SM00345">
    <property type="entry name" value="HTH_GNTR"/>
    <property type="match status" value="1"/>
</dbReference>
<dbReference type="GO" id="GO:0003677">
    <property type="term" value="F:DNA binding"/>
    <property type="evidence" value="ECO:0007669"/>
    <property type="project" value="UniProtKB-KW"/>
</dbReference>
<feature type="domain" description="HTH gntR-type" evidence="4">
    <location>
        <begin position="12"/>
        <end position="79"/>
    </location>
</feature>
<dbReference type="Proteomes" id="UP000199529">
    <property type="component" value="Unassembled WGS sequence"/>
</dbReference>
<accession>A0A1H3BSX0</accession>
<dbReference type="InterPro" id="IPR036388">
    <property type="entry name" value="WH-like_DNA-bd_sf"/>
</dbReference>
<keyword evidence="6" id="KW-1185">Reference proteome</keyword>
<keyword evidence="2 5" id="KW-0238">DNA-binding</keyword>
<evidence type="ECO:0000256" key="1">
    <source>
        <dbReference type="ARBA" id="ARBA00023015"/>
    </source>
</evidence>
<dbReference type="InterPro" id="IPR008920">
    <property type="entry name" value="TF_FadR/GntR_C"/>
</dbReference>
<keyword evidence="1" id="KW-0805">Transcription regulation</keyword>
<dbReference type="InterPro" id="IPR011711">
    <property type="entry name" value="GntR_C"/>
</dbReference>
<dbReference type="SUPFAM" id="SSF46785">
    <property type="entry name" value="Winged helix' DNA-binding domain"/>
    <property type="match status" value="1"/>
</dbReference>
<reference evidence="6" key="1">
    <citation type="submission" date="2016-10" db="EMBL/GenBank/DDBJ databases">
        <authorList>
            <person name="Varghese N."/>
            <person name="Submissions S."/>
        </authorList>
    </citation>
    <scope>NUCLEOTIDE SEQUENCE [LARGE SCALE GENOMIC DNA]</scope>
    <source>
        <strain evidence="6">CGMCC 4.3530</strain>
    </source>
</reference>
<dbReference type="InterPro" id="IPR000524">
    <property type="entry name" value="Tscrpt_reg_HTH_GntR"/>
</dbReference>
<evidence type="ECO:0000313" key="6">
    <source>
        <dbReference type="Proteomes" id="UP000199529"/>
    </source>
</evidence>
<dbReference type="EMBL" id="FNOK01000011">
    <property type="protein sequence ID" value="SDX44886.1"/>
    <property type="molecule type" value="Genomic_DNA"/>
</dbReference>
<keyword evidence="3" id="KW-0804">Transcription</keyword>
<dbReference type="PANTHER" id="PTHR43537">
    <property type="entry name" value="TRANSCRIPTIONAL REGULATOR, GNTR FAMILY"/>
    <property type="match status" value="1"/>
</dbReference>
<evidence type="ECO:0000256" key="3">
    <source>
        <dbReference type="ARBA" id="ARBA00023163"/>
    </source>
</evidence>
<proteinExistence type="predicted"/>
<dbReference type="PROSITE" id="PS50949">
    <property type="entry name" value="HTH_GNTR"/>
    <property type="match status" value="1"/>
</dbReference>